<comment type="subcellular location">
    <subcellularLocation>
        <location evidence="1">Cell membrane</location>
        <topology evidence="1">Multi-pass membrane protein</topology>
    </subcellularLocation>
</comment>
<accession>A0A7W8WZ63</accession>
<protein>
    <submittedName>
        <fullName evidence="10">Choline/glycine/proline betaine transport protein</fullName>
    </submittedName>
</protein>
<evidence type="ECO:0000313" key="11">
    <source>
        <dbReference type="Proteomes" id="UP000580797"/>
    </source>
</evidence>
<name>A0A7W8WZ63_9MICC</name>
<evidence type="ECO:0000256" key="1">
    <source>
        <dbReference type="ARBA" id="ARBA00004651"/>
    </source>
</evidence>
<feature type="transmembrane region" description="Helical" evidence="9">
    <location>
        <begin position="197"/>
        <end position="223"/>
    </location>
</feature>
<dbReference type="GO" id="GO:0022857">
    <property type="term" value="F:transmembrane transporter activity"/>
    <property type="evidence" value="ECO:0007669"/>
    <property type="project" value="InterPro"/>
</dbReference>
<evidence type="ECO:0000313" key="10">
    <source>
        <dbReference type="EMBL" id="MBB5513021.1"/>
    </source>
</evidence>
<feature type="transmembrane region" description="Helical" evidence="9">
    <location>
        <begin position="243"/>
        <end position="264"/>
    </location>
</feature>
<feature type="transmembrane region" description="Helical" evidence="9">
    <location>
        <begin position="276"/>
        <end position="296"/>
    </location>
</feature>
<feature type="region of interest" description="Disordered" evidence="8">
    <location>
        <begin position="709"/>
        <end position="747"/>
    </location>
</feature>
<evidence type="ECO:0000256" key="5">
    <source>
        <dbReference type="ARBA" id="ARBA00022692"/>
    </source>
</evidence>
<feature type="transmembrane region" description="Helical" evidence="9">
    <location>
        <begin position="104"/>
        <end position="126"/>
    </location>
</feature>
<feature type="transmembrane region" description="Helical" evidence="9">
    <location>
        <begin position="332"/>
        <end position="350"/>
    </location>
</feature>
<evidence type="ECO:0000256" key="7">
    <source>
        <dbReference type="ARBA" id="ARBA00023136"/>
    </source>
</evidence>
<sequence length="747" mass="81888">MHKPTSTMASEVGSENTDEPRARVNKVVFFGSAIGVLAIALWAMIDKASADAVITAMVTWIGKNLGWFYTLLVVSVFVFVIFIAASKVGKTKLGPDHSRPTFSFFTWASMLFAAGIGIDLMFFSVAEPVTQFLAPPRGDGGTAEAARQALVWTLFHYGLLGWGLYALVGMALGYFAYRHNLPLSIRSALFPIFGKRINGAIGHGVDIAAVLGTIFGIATSLGIGVAQLNYGLFFIFGIPESTAWKIALIALSVVMATISVLTGVEKGIRRLSELNVILCVLLMGYILITGKTAFLLDALVGNVGDMISRFPGMALDTFAFDRPDAWLNSWTLFFWAWWIAWAPFVGLFLARISRGRTIRQFVTAVLVVPMAFILVWISLFGNSAIALVIDGNTAFGEIAMNYPERAFYSLLEQYPAVPLLAGIATFTGMLFYVTSADSGALVMANFTSHLKDPEADGSKPVRLFGSLAIGVLTLAMLLVGGVPTLQGATVIMGLPFSVVLIFLMMGLYKSLRIETALSKSQDQSLLQMISSRSGSTLDWRQRLSRQLTQPNRAQTERYINQVVKPALKEVQQEFLSQGVKAELHVKTVGELQLESVDLIATTHRDHRPFKYHVYPVRLGKPTFALNAGTASSYYRLEAFCQEGSHGLDLLGLTQEQLIADVLDKYETHMAFLRHQSEVDGLSQINEGGSTKLDWSRDFDTAAIPAVPMPQRTVTERRISADSAAFEDQRVSENQRVSEDHQPLKEKS</sequence>
<dbReference type="NCBIfam" id="NF007399">
    <property type="entry name" value="PRK09928.1"/>
    <property type="match status" value="1"/>
</dbReference>
<dbReference type="NCBIfam" id="TIGR00842">
    <property type="entry name" value="bcct"/>
    <property type="match status" value="1"/>
</dbReference>
<evidence type="ECO:0000256" key="4">
    <source>
        <dbReference type="ARBA" id="ARBA00022475"/>
    </source>
</evidence>
<dbReference type="PANTHER" id="PTHR30047">
    <property type="entry name" value="HIGH-AFFINITY CHOLINE TRANSPORT PROTEIN-RELATED"/>
    <property type="match status" value="1"/>
</dbReference>
<feature type="transmembrane region" description="Helical" evidence="9">
    <location>
        <begin position="65"/>
        <end position="84"/>
    </location>
</feature>
<feature type="transmembrane region" description="Helical" evidence="9">
    <location>
        <begin position="463"/>
        <end position="482"/>
    </location>
</feature>
<evidence type="ECO:0000256" key="3">
    <source>
        <dbReference type="ARBA" id="ARBA00022448"/>
    </source>
</evidence>
<dbReference type="EMBL" id="JACHDR010000001">
    <property type="protein sequence ID" value="MBB5513021.1"/>
    <property type="molecule type" value="Genomic_DNA"/>
</dbReference>
<dbReference type="AlphaFoldDB" id="A0A7W8WZ63"/>
<comment type="similarity">
    <text evidence="2">Belongs to the BCCT transporter (TC 2.A.15) family.</text>
</comment>
<proteinExistence type="inferred from homology"/>
<comment type="caution">
    <text evidence="10">The sequence shown here is derived from an EMBL/GenBank/DDBJ whole genome shotgun (WGS) entry which is preliminary data.</text>
</comment>
<dbReference type="PROSITE" id="PS01303">
    <property type="entry name" value="BCCT"/>
    <property type="match status" value="1"/>
</dbReference>
<keyword evidence="3" id="KW-0813">Transport</keyword>
<dbReference type="GO" id="GO:0005886">
    <property type="term" value="C:plasma membrane"/>
    <property type="evidence" value="ECO:0007669"/>
    <property type="project" value="UniProtKB-SubCell"/>
</dbReference>
<dbReference type="Proteomes" id="UP000580797">
    <property type="component" value="Unassembled WGS sequence"/>
</dbReference>
<gene>
    <name evidence="10" type="ORF">HD598_001708</name>
</gene>
<feature type="transmembrane region" description="Helical" evidence="9">
    <location>
        <begin position="419"/>
        <end position="442"/>
    </location>
</feature>
<feature type="compositionally biased region" description="Basic and acidic residues" evidence="8">
    <location>
        <begin position="726"/>
        <end position="747"/>
    </location>
</feature>
<dbReference type="InterPro" id="IPR000060">
    <property type="entry name" value="BCCT_transptr"/>
</dbReference>
<keyword evidence="5 9" id="KW-0812">Transmembrane</keyword>
<dbReference type="Pfam" id="PF02028">
    <property type="entry name" value="BCCT"/>
    <property type="match status" value="1"/>
</dbReference>
<evidence type="ECO:0000256" key="6">
    <source>
        <dbReference type="ARBA" id="ARBA00022989"/>
    </source>
</evidence>
<reference evidence="10 11" key="1">
    <citation type="submission" date="2020-08" db="EMBL/GenBank/DDBJ databases">
        <title>Sequencing the genomes of 1000 actinobacteria strains.</title>
        <authorList>
            <person name="Klenk H.-P."/>
        </authorList>
    </citation>
    <scope>NUCLEOTIDE SEQUENCE [LARGE SCALE GENOMIC DNA]</scope>
    <source>
        <strain evidence="10 11">DSM 105783</strain>
    </source>
</reference>
<keyword evidence="7 9" id="KW-0472">Membrane</keyword>
<feature type="transmembrane region" description="Helical" evidence="9">
    <location>
        <begin position="362"/>
        <end position="389"/>
    </location>
</feature>
<evidence type="ECO:0000256" key="2">
    <source>
        <dbReference type="ARBA" id="ARBA00005658"/>
    </source>
</evidence>
<feature type="transmembrane region" description="Helical" evidence="9">
    <location>
        <begin position="488"/>
        <end position="508"/>
    </location>
</feature>
<organism evidence="10 11">
    <name type="scientific">Neomicrococcus aestuarii</name>
    <dbReference type="NCBI Taxonomy" id="556325"/>
    <lineage>
        <taxon>Bacteria</taxon>
        <taxon>Bacillati</taxon>
        <taxon>Actinomycetota</taxon>
        <taxon>Actinomycetes</taxon>
        <taxon>Micrococcales</taxon>
        <taxon>Micrococcaceae</taxon>
        <taxon>Neomicrococcus</taxon>
    </lineage>
</organism>
<keyword evidence="6 9" id="KW-1133">Transmembrane helix</keyword>
<feature type="transmembrane region" description="Helical" evidence="9">
    <location>
        <begin position="154"/>
        <end position="177"/>
    </location>
</feature>
<evidence type="ECO:0000256" key="8">
    <source>
        <dbReference type="SAM" id="MobiDB-lite"/>
    </source>
</evidence>
<dbReference type="PANTHER" id="PTHR30047:SF7">
    <property type="entry name" value="HIGH-AFFINITY CHOLINE TRANSPORT PROTEIN"/>
    <property type="match status" value="1"/>
</dbReference>
<keyword evidence="4" id="KW-1003">Cell membrane</keyword>
<feature type="transmembrane region" description="Helical" evidence="9">
    <location>
        <begin position="27"/>
        <end position="45"/>
    </location>
</feature>
<evidence type="ECO:0000256" key="9">
    <source>
        <dbReference type="SAM" id="Phobius"/>
    </source>
</evidence>
<dbReference type="InterPro" id="IPR018093">
    <property type="entry name" value="BCCT_CS"/>
</dbReference>